<keyword evidence="1" id="KW-0472">Membrane</keyword>
<keyword evidence="1" id="KW-0812">Transmembrane</keyword>
<evidence type="ECO:0000256" key="1">
    <source>
        <dbReference type="SAM" id="Phobius"/>
    </source>
</evidence>
<accession>A0AAD8AX25</accession>
<gene>
    <name evidence="2" type="ORF">Bpfe_026484</name>
</gene>
<name>A0AAD8AX25_BIOPF</name>
<reference evidence="2" key="2">
    <citation type="submission" date="2023-04" db="EMBL/GenBank/DDBJ databases">
        <authorList>
            <person name="Bu L."/>
            <person name="Lu L."/>
            <person name="Laidemitt M.R."/>
            <person name="Zhang S.M."/>
            <person name="Mutuku M."/>
            <person name="Mkoji G."/>
            <person name="Steinauer M."/>
            <person name="Loker E.S."/>
        </authorList>
    </citation>
    <scope>NUCLEOTIDE SEQUENCE</scope>
    <source>
        <strain evidence="2">KasaAsao</strain>
        <tissue evidence="2">Whole Snail</tissue>
    </source>
</reference>
<reference evidence="2" key="1">
    <citation type="journal article" date="2023" name="PLoS Negl. Trop. Dis.">
        <title>A genome sequence for Biomphalaria pfeifferi, the major vector snail for the human-infecting parasite Schistosoma mansoni.</title>
        <authorList>
            <person name="Bu L."/>
            <person name="Lu L."/>
            <person name="Laidemitt M.R."/>
            <person name="Zhang S.M."/>
            <person name="Mutuku M."/>
            <person name="Mkoji G."/>
            <person name="Steinauer M."/>
            <person name="Loker E.S."/>
        </authorList>
    </citation>
    <scope>NUCLEOTIDE SEQUENCE</scope>
    <source>
        <strain evidence="2">KasaAsao</strain>
    </source>
</reference>
<proteinExistence type="predicted"/>
<keyword evidence="3" id="KW-1185">Reference proteome</keyword>
<feature type="transmembrane region" description="Helical" evidence="1">
    <location>
        <begin position="20"/>
        <end position="38"/>
    </location>
</feature>
<keyword evidence="1" id="KW-1133">Transmembrane helix</keyword>
<feature type="transmembrane region" description="Helical" evidence="1">
    <location>
        <begin position="149"/>
        <end position="168"/>
    </location>
</feature>
<protein>
    <submittedName>
        <fullName evidence="2">Uncharacterized protein</fullName>
    </submittedName>
</protein>
<comment type="caution">
    <text evidence="2">The sequence shown here is derived from an EMBL/GenBank/DDBJ whole genome shotgun (WGS) entry which is preliminary data.</text>
</comment>
<evidence type="ECO:0000313" key="3">
    <source>
        <dbReference type="Proteomes" id="UP001233172"/>
    </source>
</evidence>
<sequence>MEPVGCNETTMRRFTNLSKMSCAVTCVNFLSCAAFIYLSETKTCSLCDSDLIENITFATDKVYSWPYRYRETVSNVNISGGISIGSMVQLSGYMYGPVTGFFNIRLSPYSMSPAYPLCVHVSNSQVTIHDSQTAVRTVPLIQDTIKVHLSYYPVIIWSPFSLFSMILLENKTAAFTLRLVVYQDHLFIRTSYIYIVILLTTTLVTT</sequence>
<organism evidence="2 3">
    <name type="scientific">Biomphalaria pfeifferi</name>
    <name type="common">Bloodfluke planorb</name>
    <name type="synonym">Freshwater snail</name>
    <dbReference type="NCBI Taxonomy" id="112525"/>
    <lineage>
        <taxon>Eukaryota</taxon>
        <taxon>Metazoa</taxon>
        <taxon>Spiralia</taxon>
        <taxon>Lophotrochozoa</taxon>
        <taxon>Mollusca</taxon>
        <taxon>Gastropoda</taxon>
        <taxon>Heterobranchia</taxon>
        <taxon>Euthyneura</taxon>
        <taxon>Panpulmonata</taxon>
        <taxon>Hygrophila</taxon>
        <taxon>Lymnaeoidea</taxon>
        <taxon>Planorbidae</taxon>
        <taxon>Biomphalaria</taxon>
    </lineage>
</organism>
<dbReference type="EMBL" id="JASAOG010000205">
    <property type="protein sequence ID" value="KAK0044054.1"/>
    <property type="molecule type" value="Genomic_DNA"/>
</dbReference>
<dbReference type="Proteomes" id="UP001233172">
    <property type="component" value="Unassembled WGS sequence"/>
</dbReference>
<evidence type="ECO:0000313" key="2">
    <source>
        <dbReference type="EMBL" id="KAK0044054.1"/>
    </source>
</evidence>
<dbReference type="AlphaFoldDB" id="A0AAD8AX25"/>